<dbReference type="PANTHER" id="PTHR43849">
    <property type="entry name" value="BLL3936 PROTEIN"/>
    <property type="match status" value="1"/>
</dbReference>
<feature type="domain" description="TRAP C4-dicarboxylate transport system permease DctM subunit" evidence="2">
    <location>
        <begin position="11"/>
        <end position="185"/>
    </location>
</feature>
<evidence type="ECO:0000256" key="1">
    <source>
        <dbReference type="SAM" id="Phobius"/>
    </source>
</evidence>
<dbReference type="InterPro" id="IPR010656">
    <property type="entry name" value="DctM"/>
</dbReference>
<feature type="transmembrane region" description="Helical" evidence="1">
    <location>
        <begin position="90"/>
        <end position="118"/>
    </location>
</feature>
<comment type="caution">
    <text evidence="3">The sequence shown here is derived from an EMBL/GenBank/DDBJ whole genome shotgun (WGS) entry which is preliminary data.</text>
</comment>
<keyword evidence="1" id="KW-0812">Transmembrane</keyword>
<protein>
    <recommendedName>
        <fullName evidence="2">TRAP C4-dicarboxylate transport system permease DctM subunit domain-containing protein</fullName>
    </recommendedName>
</protein>
<reference evidence="3" key="1">
    <citation type="journal article" date="2014" name="Front. Microbiol.">
        <title>High frequency of phylogenetically diverse reductive dehalogenase-homologous genes in deep subseafloor sedimentary metagenomes.</title>
        <authorList>
            <person name="Kawai M."/>
            <person name="Futagami T."/>
            <person name="Toyoda A."/>
            <person name="Takaki Y."/>
            <person name="Nishi S."/>
            <person name="Hori S."/>
            <person name="Arai W."/>
            <person name="Tsubouchi T."/>
            <person name="Morono Y."/>
            <person name="Uchiyama I."/>
            <person name="Ito T."/>
            <person name="Fujiyama A."/>
            <person name="Inagaki F."/>
            <person name="Takami H."/>
        </authorList>
    </citation>
    <scope>NUCLEOTIDE SEQUENCE</scope>
    <source>
        <strain evidence="3">Expedition CK06-06</strain>
    </source>
</reference>
<dbReference type="AlphaFoldDB" id="X1VQ31"/>
<feature type="non-terminal residue" evidence="3">
    <location>
        <position position="1"/>
    </location>
</feature>
<keyword evidence="1" id="KW-1133">Transmembrane helix</keyword>
<gene>
    <name evidence="3" type="ORF">S12H4_58340</name>
</gene>
<organism evidence="3">
    <name type="scientific">marine sediment metagenome</name>
    <dbReference type="NCBI Taxonomy" id="412755"/>
    <lineage>
        <taxon>unclassified sequences</taxon>
        <taxon>metagenomes</taxon>
        <taxon>ecological metagenomes</taxon>
    </lineage>
</organism>
<evidence type="ECO:0000259" key="2">
    <source>
        <dbReference type="Pfam" id="PF06808"/>
    </source>
</evidence>
<keyword evidence="1" id="KW-0472">Membrane</keyword>
<sequence>EGVFGVAIGVAATYVYLFILFGAFLQKSGTTKLFANFALAMAGHTPGGPAKVAVIASGLMGTIQGSSAANVAATGMFTIPLMKSLGFKSYFAAAVEAVASCGGQFLPPVMGASAFIMAEYLGAPYAYVAAGAALPAILYYIAVYYQVHLRAIKVGMVGIPRNRLPAVKGVIIKEGHLLLPIIILM</sequence>
<dbReference type="PANTHER" id="PTHR43849:SF2">
    <property type="entry name" value="BLL3936 PROTEIN"/>
    <property type="match status" value="1"/>
</dbReference>
<dbReference type="EMBL" id="BARW01037869">
    <property type="protein sequence ID" value="GAJ18746.1"/>
    <property type="molecule type" value="Genomic_DNA"/>
</dbReference>
<accession>X1VQ31</accession>
<dbReference type="Pfam" id="PF06808">
    <property type="entry name" value="DctM"/>
    <property type="match status" value="1"/>
</dbReference>
<feature type="non-terminal residue" evidence="3">
    <location>
        <position position="185"/>
    </location>
</feature>
<feature type="transmembrane region" description="Helical" evidence="1">
    <location>
        <begin position="6"/>
        <end position="25"/>
    </location>
</feature>
<name>X1VQ31_9ZZZZ</name>
<feature type="transmembrane region" description="Helical" evidence="1">
    <location>
        <begin position="124"/>
        <end position="145"/>
    </location>
</feature>
<evidence type="ECO:0000313" key="3">
    <source>
        <dbReference type="EMBL" id="GAJ18746.1"/>
    </source>
</evidence>
<proteinExistence type="predicted"/>